<feature type="domain" description="N-acetyltransferase" evidence="1">
    <location>
        <begin position="110"/>
        <end position="252"/>
    </location>
</feature>
<keyword evidence="2" id="KW-0808">Transferase</keyword>
<dbReference type="Pfam" id="PF18467">
    <property type="entry name" value="DUF5613"/>
    <property type="match status" value="1"/>
</dbReference>
<evidence type="ECO:0000313" key="3">
    <source>
        <dbReference type="Proteomes" id="UP000265541"/>
    </source>
</evidence>
<dbReference type="PROSITE" id="PS51186">
    <property type="entry name" value="GNAT"/>
    <property type="match status" value="1"/>
</dbReference>
<proteinExistence type="predicted"/>
<evidence type="ECO:0000313" key="2">
    <source>
        <dbReference type="EMBL" id="RIP37454.1"/>
    </source>
</evidence>
<name>A0A3A0VSU0_STAGA</name>
<gene>
    <name evidence="2" type="ORF">BUZ14_02545</name>
</gene>
<comment type="caution">
    <text evidence="2">The sequence shown here is derived from an EMBL/GenBank/DDBJ whole genome shotgun (WGS) entry which is preliminary data.</text>
</comment>
<dbReference type="RefSeq" id="WP_119484289.1">
    <property type="nucleotide sequence ID" value="NZ_QYJN01000001.1"/>
</dbReference>
<reference evidence="2 3" key="1">
    <citation type="journal article" date="2016" name="Front. Microbiol.">
        <title>Comprehensive Phylogenetic Analysis of Bovine Non-aureus Staphylococci Species Based on Whole-Genome Sequencing.</title>
        <authorList>
            <person name="Naushad S."/>
            <person name="Barkema H.W."/>
            <person name="Luby C."/>
            <person name="Condas L.A."/>
            <person name="Nobrega D.B."/>
            <person name="Carson D.A."/>
            <person name="De Buck J."/>
        </authorList>
    </citation>
    <scope>NUCLEOTIDE SEQUENCE [LARGE SCALE GENOMIC DNA]</scope>
    <source>
        <strain evidence="2 3">SNUC 4781</strain>
    </source>
</reference>
<dbReference type="EMBL" id="QYJN01000001">
    <property type="protein sequence ID" value="RIP37454.1"/>
    <property type="molecule type" value="Genomic_DNA"/>
</dbReference>
<evidence type="ECO:0000259" key="1">
    <source>
        <dbReference type="PROSITE" id="PS51186"/>
    </source>
</evidence>
<dbReference type="InterPro" id="IPR016181">
    <property type="entry name" value="Acyl_CoA_acyltransferase"/>
</dbReference>
<dbReference type="OrthoDB" id="2213517at2"/>
<dbReference type="GO" id="GO:0016747">
    <property type="term" value="F:acyltransferase activity, transferring groups other than amino-acyl groups"/>
    <property type="evidence" value="ECO:0007669"/>
    <property type="project" value="InterPro"/>
</dbReference>
<sequence>MDNIFQQGEIFKDDINKTIYLTPNEPLVYDTNKWEYKHLPAIAQFKKDILEQAKLHQQQNSLHLAFVFPENTLLSKKWLNLLESYGFELGIMELYGIEASDFPQSNNMEIAIEFVSAQSIEDYIQIYKAYALPYGEAYANESIQILRNSYLRDNKERLIAYKAQQPVGILDLIISDNTVEIDGFGVLPEYQRQGIGTVMQSYVARYAGRKPMILVADGEDTAKDMYIKQGYQFLSFKYQILKEQFNYSDEYK</sequence>
<protein>
    <submittedName>
        <fullName evidence="2">GNAT family N-acetyltransferase</fullName>
    </submittedName>
</protein>
<dbReference type="Proteomes" id="UP000265541">
    <property type="component" value="Unassembled WGS sequence"/>
</dbReference>
<dbReference type="Gene3D" id="3.40.630.30">
    <property type="match status" value="1"/>
</dbReference>
<dbReference type="AlphaFoldDB" id="A0A3A0VSU0"/>
<dbReference type="InterPro" id="IPR040549">
    <property type="entry name" value="DUF5613"/>
</dbReference>
<organism evidence="2 3">
    <name type="scientific">Staphylococcus gallinarum</name>
    <dbReference type="NCBI Taxonomy" id="1293"/>
    <lineage>
        <taxon>Bacteria</taxon>
        <taxon>Bacillati</taxon>
        <taxon>Bacillota</taxon>
        <taxon>Bacilli</taxon>
        <taxon>Bacillales</taxon>
        <taxon>Staphylococcaceae</taxon>
        <taxon>Staphylococcus</taxon>
    </lineage>
</organism>
<dbReference type="InterPro" id="IPR000182">
    <property type="entry name" value="GNAT_dom"/>
</dbReference>
<dbReference type="CDD" id="cd04301">
    <property type="entry name" value="NAT_SF"/>
    <property type="match status" value="1"/>
</dbReference>
<accession>A0A3A0VSU0</accession>
<dbReference type="Pfam" id="PF00583">
    <property type="entry name" value="Acetyltransf_1"/>
    <property type="match status" value="1"/>
</dbReference>
<dbReference type="SUPFAM" id="SSF55729">
    <property type="entry name" value="Acyl-CoA N-acyltransferases (Nat)"/>
    <property type="match status" value="1"/>
</dbReference>